<evidence type="ECO:0000313" key="10">
    <source>
        <dbReference type="EMBL" id="KAF2229654.1"/>
    </source>
</evidence>
<keyword evidence="11" id="KW-1185">Reference proteome</keyword>
<evidence type="ECO:0000256" key="4">
    <source>
        <dbReference type="ARBA" id="ARBA00011182"/>
    </source>
</evidence>
<organism evidence="10 11">
    <name type="scientific">Viridothelium virens</name>
    <name type="common">Speckled blister lichen</name>
    <name type="synonym">Trypethelium virens</name>
    <dbReference type="NCBI Taxonomy" id="1048519"/>
    <lineage>
        <taxon>Eukaryota</taxon>
        <taxon>Fungi</taxon>
        <taxon>Dikarya</taxon>
        <taxon>Ascomycota</taxon>
        <taxon>Pezizomycotina</taxon>
        <taxon>Dothideomycetes</taxon>
        <taxon>Dothideomycetes incertae sedis</taxon>
        <taxon>Trypetheliales</taxon>
        <taxon>Trypetheliaceae</taxon>
        <taxon>Viridothelium</taxon>
    </lineage>
</organism>
<reference evidence="10" key="1">
    <citation type="journal article" date="2020" name="Stud. Mycol.">
        <title>101 Dothideomycetes genomes: a test case for predicting lifestyles and emergence of pathogens.</title>
        <authorList>
            <person name="Haridas S."/>
            <person name="Albert R."/>
            <person name="Binder M."/>
            <person name="Bloem J."/>
            <person name="Labutti K."/>
            <person name="Salamov A."/>
            <person name="Andreopoulos B."/>
            <person name="Baker S."/>
            <person name="Barry K."/>
            <person name="Bills G."/>
            <person name="Bluhm B."/>
            <person name="Cannon C."/>
            <person name="Castanera R."/>
            <person name="Culley D."/>
            <person name="Daum C."/>
            <person name="Ezra D."/>
            <person name="Gonzalez J."/>
            <person name="Henrissat B."/>
            <person name="Kuo A."/>
            <person name="Liang C."/>
            <person name="Lipzen A."/>
            <person name="Lutzoni F."/>
            <person name="Magnuson J."/>
            <person name="Mondo S."/>
            <person name="Nolan M."/>
            <person name="Ohm R."/>
            <person name="Pangilinan J."/>
            <person name="Park H.-J."/>
            <person name="Ramirez L."/>
            <person name="Alfaro M."/>
            <person name="Sun H."/>
            <person name="Tritt A."/>
            <person name="Yoshinaga Y."/>
            <person name="Zwiers L.-H."/>
            <person name="Turgeon B."/>
            <person name="Goodwin S."/>
            <person name="Spatafora J."/>
            <person name="Crous P."/>
            <person name="Grigoriev I."/>
        </authorList>
    </citation>
    <scope>NUCLEOTIDE SEQUENCE</scope>
    <source>
        <strain evidence="10">Tuck. ex Michener</strain>
    </source>
</reference>
<comment type="subcellular location">
    <subcellularLocation>
        <location evidence="2">Endoplasmic reticulum membrane</location>
        <topology evidence="2">Multi-pass membrane protein</topology>
    </subcellularLocation>
</comment>
<dbReference type="Proteomes" id="UP000800092">
    <property type="component" value="Unassembled WGS sequence"/>
</dbReference>
<dbReference type="InterPro" id="IPR004853">
    <property type="entry name" value="Sugar_P_trans_dom"/>
</dbReference>
<sequence>MTSDVDDAQEYEISTRKKYSYLAAYFVANLSLTLLNKVILQKFPFPWLLTTVHATAVSIGCYTMLKCGVFKTTKLHGREHLILLAFSVLFTVNIAMSNISLALVSVPFHQVMRSICPVITVFIYRTFFHRGYATQTYLSLLVVILGVALTTYGDYYFTLLGFTLTLTGVVLASMKTIVTNQLLTGNLSLPVFELLLRMSPLAALQSLLIALLTGEVSKARPFLNAKDISPTFGLVFAVNAILALVLNIVSFQANKVAGALTMAVCGNLKQMLSVLLGVVLFNLEVSLLNGAGMITSLAGAAWYSKAELEGKSSNLLSRDGCDIEPKSWTQLSNDIVRKWVGSSKIYSARFILGSIYLIVLIAIMTWTMMTVSVAGTSPSCFSPLLMPIEYL</sequence>
<dbReference type="AlphaFoldDB" id="A0A6A6GV49"/>
<evidence type="ECO:0000313" key="11">
    <source>
        <dbReference type="Proteomes" id="UP000800092"/>
    </source>
</evidence>
<evidence type="ECO:0000256" key="6">
    <source>
        <dbReference type="ARBA" id="ARBA00022989"/>
    </source>
</evidence>
<feature type="domain" description="Sugar phosphate transporter" evidence="9">
    <location>
        <begin position="21"/>
        <end position="304"/>
    </location>
</feature>
<keyword evidence="7 8" id="KW-0472">Membrane</keyword>
<feature type="transmembrane region" description="Helical" evidence="8">
    <location>
        <begin position="21"/>
        <end position="39"/>
    </location>
</feature>
<evidence type="ECO:0000256" key="5">
    <source>
        <dbReference type="ARBA" id="ARBA00022692"/>
    </source>
</evidence>
<comment type="subunit">
    <text evidence="4">Homooligomer.</text>
</comment>
<feature type="transmembrane region" description="Helical" evidence="8">
    <location>
        <begin position="81"/>
        <end position="104"/>
    </location>
</feature>
<proteinExistence type="inferred from homology"/>
<evidence type="ECO:0000259" key="9">
    <source>
        <dbReference type="Pfam" id="PF03151"/>
    </source>
</evidence>
<keyword evidence="6 8" id="KW-1133">Transmembrane helix</keyword>
<name>A0A6A6GV49_VIRVR</name>
<evidence type="ECO:0000256" key="7">
    <source>
        <dbReference type="ARBA" id="ARBA00023136"/>
    </source>
</evidence>
<dbReference type="PANTHER" id="PTHR11132">
    <property type="entry name" value="SOLUTE CARRIER FAMILY 35"/>
    <property type="match status" value="1"/>
</dbReference>
<feature type="transmembrane region" description="Helical" evidence="8">
    <location>
        <begin position="132"/>
        <end position="149"/>
    </location>
</feature>
<evidence type="ECO:0000256" key="2">
    <source>
        <dbReference type="ARBA" id="ARBA00004477"/>
    </source>
</evidence>
<accession>A0A6A6GV49</accession>
<feature type="transmembrane region" description="Helical" evidence="8">
    <location>
        <begin position="346"/>
        <end position="369"/>
    </location>
</feature>
<dbReference type="Pfam" id="PF03151">
    <property type="entry name" value="TPT"/>
    <property type="match status" value="1"/>
</dbReference>
<gene>
    <name evidence="10" type="ORF">EV356DRAFT_455465</name>
</gene>
<dbReference type="GO" id="GO:0005789">
    <property type="term" value="C:endoplasmic reticulum membrane"/>
    <property type="evidence" value="ECO:0007669"/>
    <property type="project" value="UniProtKB-SubCell"/>
</dbReference>
<dbReference type="InterPro" id="IPR050186">
    <property type="entry name" value="TPT_transporter"/>
</dbReference>
<feature type="transmembrane region" description="Helical" evidence="8">
    <location>
        <begin position="232"/>
        <end position="249"/>
    </location>
</feature>
<evidence type="ECO:0000256" key="8">
    <source>
        <dbReference type="SAM" id="Phobius"/>
    </source>
</evidence>
<keyword evidence="5 8" id="KW-0812">Transmembrane</keyword>
<dbReference type="EMBL" id="ML991857">
    <property type="protein sequence ID" value="KAF2229654.1"/>
    <property type="molecule type" value="Genomic_DNA"/>
</dbReference>
<protein>
    <submittedName>
        <fullName evidence="10">TPT-domain-containing protein</fullName>
    </submittedName>
</protein>
<evidence type="ECO:0000256" key="3">
    <source>
        <dbReference type="ARBA" id="ARBA00010425"/>
    </source>
</evidence>
<evidence type="ECO:0000256" key="1">
    <source>
        <dbReference type="ARBA" id="ARBA00003420"/>
    </source>
</evidence>
<comment type="function">
    <text evidence="1">Involved in the import of GDP-mannose from the cytoplasm into the Golgi lumen.</text>
</comment>
<comment type="similarity">
    <text evidence="3">Belongs to the TPT transporter family. SLC35D subfamily.</text>
</comment>
<dbReference type="OrthoDB" id="10261634at2759"/>
<feature type="transmembrane region" description="Helical" evidence="8">
    <location>
        <begin position="155"/>
        <end position="174"/>
    </location>
</feature>
<feature type="transmembrane region" description="Helical" evidence="8">
    <location>
        <begin position="45"/>
        <end position="69"/>
    </location>
</feature>